<reference evidence="1" key="2">
    <citation type="journal article" date="2022" name="New Phytol.">
        <title>Evolutionary transition to the ectomycorrhizal habit in the genomes of a hyperdiverse lineage of mushroom-forming fungi.</title>
        <authorList>
            <person name="Looney B."/>
            <person name="Miyauchi S."/>
            <person name="Morin E."/>
            <person name="Drula E."/>
            <person name="Courty P.E."/>
            <person name="Kohler A."/>
            <person name="Kuo A."/>
            <person name="LaButti K."/>
            <person name="Pangilinan J."/>
            <person name="Lipzen A."/>
            <person name="Riley R."/>
            <person name="Andreopoulos W."/>
            <person name="He G."/>
            <person name="Johnson J."/>
            <person name="Nolan M."/>
            <person name="Tritt A."/>
            <person name="Barry K.W."/>
            <person name="Grigoriev I.V."/>
            <person name="Nagy L.G."/>
            <person name="Hibbett D."/>
            <person name="Henrissat B."/>
            <person name="Matheny P.B."/>
            <person name="Labbe J."/>
            <person name="Martin F.M."/>
        </authorList>
    </citation>
    <scope>NUCLEOTIDE SEQUENCE</scope>
    <source>
        <strain evidence="1">FP105234-sp</strain>
    </source>
</reference>
<comment type="caution">
    <text evidence="1">The sequence shown here is derived from an EMBL/GenBank/DDBJ whole genome shotgun (WGS) entry which is preliminary data.</text>
</comment>
<name>A0ACB8RYH3_9AGAM</name>
<dbReference type="Proteomes" id="UP000814033">
    <property type="component" value="Unassembled WGS sequence"/>
</dbReference>
<evidence type="ECO:0000313" key="2">
    <source>
        <dbReference type="Proteomes" id="UP000814033"/>
    </source>
</evidence>
<sequence>MRFTLALLAAAAASVSATNILQARQAAYPNCAIPCLTSADFGSCDQTDLTCLCNSSAFITSTTQCIQSACTGTDLSNAEAAARSECEAVGVTLTSSVPPATSTAASSAPASAPASSAPASSTPASATSPSSAAKSSATSPSSAAKSSATAPSSASSSTPSASTTPNAARVNAVNVLAGAAALAGAVLAL</sequence>
<reference evidence="1" key="1">
    <citation type="submission" date="2021-02" db="EMBL/GenBank/DDBJ databases">
        <authorList>
            <consortium name="DOE Joint Genome Institute"/>
            <person name="Ahrendt S."/>
            <person name="Looney B.P."/>
            <person name="Miyauchi S."/>
            <person name="Morin E."/>
            <person name="Drula E."/>
            <person name="Courty P.E."/>
            <person name="Chicoki N."/>
            <person name="Fauchery L."/>
            <person name="Kohler A."/>
            <person name="Kuo A."/>
            <person name="Labutti K."/>
            <person name="Pangilinan J."/>
            <person name="Lipzen A."/>
            <person name="Riley R."/>
            <person name="Andreopoulos W."/>
            <person name="He G."/>
            <person name="Johnson J."/>
            <person name="Barry K.W."/>
            <person name="Grigoriev I.V."/>
            <person name="Nagy L."/>
            <person name="Hibbett D."/>
            <person name="Henrissat B."/>
            <person name="Matheny P.B."/>
            <person name="Labbe J."/>
            <person name="Martin F."/>
        </authorList>
    </citation>
    <scope>NUCLEOTIDE SEQUENCE</scope>
    <source>
        <strain evidence="1">FP105234-sp</strain>
    </source>
</reference>
<dbReference type="EMBL" id="MU275883">
    <property type="protein sequence ID" value="KAI0048646.1"/>
    <property type="molecule type" value="Genomic_DNA"/>
</dbReference>
<gene>
    <name evidence="1" type="ORF">FA95DRAFT_1557721</name>
</gene>
<proteinExistence type="predicted"/>
<accession>A0ACB8RYH3</accession>
<organism evidence="1 2">
    <name type="scientific">Auriscalpium vulgare</name>
    <dbReference type="NCBI Taxonomy" id="40419"/>
    <lineage>
        <taxon>Eukaryota</taxon>
        <taxon>Fungi</taxon>
        <taxon>Dikarya</taxon>
        <taxon>Basidiomycota</taxon>
        <taxon>Agaricomycotina</taxon>
        <taxon>Agaricomycetes</taxon>
        <taxon>Russulales</taxon>
        <taxon>Auriscalpiaceae</taxon>
        <taxon>Auriscalpium</taxon>
    </lineage>
</organism>
<evidence type="ECO:0000313" key="1">
    <source>
        <dbReference type="EMBL" id="KAI0048646.1"/>
    </source>
</evidence>
<keyword evidence="2" id="KW-1185">Reference proteome</keyword>
<protein>
    <submittedName>
        <fullName evidence="1">Uncharacterized protein</fullName>
    </submittedName>
</protein>